<dbReference type="InterPro" id="IPR029058">
    <property type="entry name" value="AB_hydrolase_fold"/>
</dbReference>
<dbReference type="PANTHER" id="PTHR13617">
    <property type="entry name" value="PROTEIN ABHD18"/>
    <property type="match status" value="1"/>
</dbReference>
<name>A9V315_MONBE</name>
<gene>
    <name evidence="1" type="ORF">MONBRDRAFT_26671</name>
</gene>
<accession>A9V315</accession>
<dbReference type="KEGG" id="mbr:MONBRDRAFT_26671"/>
<keyword evidence="2" id="KW-1185">Reference proteome</keyword>
<dbReference type="eggNOG" id="KOG1551">
    <property type="taxonomic scope" value="Eukaryota"/>
</dbReference>
<dbReference type="Proteomes" id="UP000001357">
    <property type="component" value="Unassembled WGS sequence"/>
</dbReference>
<dbReference type="Pfam" id="PF09752">
    <property type="entry name" value="ABHD18"/>
    <property type="match status" value="1"/>
</dbReference>
<dbReference type="GeneID" id="5892504"/>
<dbReference type="InParanoid" id="A9V315"/>
<dbReference type="RefSeq" id="XP_001747183.1">
    <property type="nucleotide sequence ID" value="XM_001747131.1"/>
</dbReference>
<evidence type="ECO:0000313" key="1">
    <source>
        <dbReference type="EMBL" id="EDQ88107.1"/>
    </source>
</evidence>
<organism evidence="1 2">
    <name type="scientific">Monosiga brevicollis</name>
    <name type="common">Choanoflagellate</name>
    <dbReference type="NCBI Taxonomy" id="81824"/>
    <lineage>
        <taxon>Eukaryota</taxon>
        <taxon>Choanoflagellata</taxon>
        <taxon>Craspedida</taxon>
        <taxon>Salpingoecidae</taxon>
        <taxon>Monosiga</taxon>
    </lineage>
</organism>
<dbReference type="PANTHER" id="PTHR13617:SF14">
    <property type="entry name" value="PROTEIN ABHD18"/>
    <property type="match status" value="1"/>
</dbReference>
<proteinExistence type="predicted"/>
<dbReference type="EMBL" id="CH991556">
    <property type="protein sequence ID" value="EDQ88107.1"/>
    <property type="molecule type" value="Genomic_DNA"/>
</dbReference>
<dbReference type="SUPFAM" id="SSF53474">
    <property type="entry name" value="alpha/beta-Hydrolases"/>
    <property type="match status" value="1"/>
</dbReference>
<dbReference type="Gene3D" id="3.40.50.1820">
    <property type="entry name" value="alpha/beta hydrolase"/>
    <property type="match status" value="1"/>
</dbReference>
<evidence type="ECO:0000313" key="2">
    <source>
        <dbReference type="Proteomes" id="UP000001357"/>
    </source>
</evidence>
<reference evidence="1 2" key="1">
    <citation type="journal article" date="2008" name="Nature">
        <title>The genome of the choanoflagellate Monosiga brevicollis and the origin of metazoans.</title>
        <authorList>
            <consortium name="JGI Sequencing"/>
            <person name="King N."/>
            <person name="Westbrook M.J."/>
            <person name="Young S.L."/>
            <person name="Kuo A."/>
            <person name="Abedin M."/>
            <person name="Chapman J."/>
            <person name="Fairclough S."/>
            <person name="Hellsten U."/>
            <person name="Isogai Y."/>
            <person name="Letunic I."/>
            <person name="Marr M."/>
            <person name="Pincus D."/>
            <person name="Putnam N."/>
            <person name="Rokas A."/>
            <person name="Wright K.J."/>
            <person name="Zuzow R."/>
            <person name="Dirks W."/>
            <person name="Good M."/>
            <person name="Goodstein D."/>
            <person name="Lemons D."/>
            <person name="Li W."/>
            <person name="Lyons J.B."/>
            <person name="Morris A."/>
            <person name="Nichols S."/>
            <person name="Richter D.J."/>
            <person name="Salamov A."/>
            <person name="Bork P."/>
            <person name="Lim W.A."/>
            <person name="Manning G."/>
            <person name="Miller W.T."/>
            <person name="McGinnis W."/>
            <person name="Shapiro H."/>
            <person name="Tjian R."/>
            <person name="Grigoriev I.V."/>
            <person name="Rokhsar D."/>
        </authorList>
    </citation>
    <scope>NUCLEOTIDE SEQUENCE [LARGE SCALE GENOMIC DNA]</scope>
    <source>
        <strain evidence="2">MX1 / ATCC 50154</strain>
    </source>
</reference>
<dbReference type="ESTHER" id="monbe-a9v315">
    <property type="family name" value="ABHD18"/>
</dbReference>
<sequence>MGALDQIYSYVSALRTHRRPAFRRWREPTLKFFSQGFGDMKRVTELETLIYAQGSAAFSDIDQLSWEAPKEQGVLYTRRATCRSPLASFLPEESANMHLQLVMSRDYFLPGLNDPDRMDATDQRQPVKGIMVHLAPTGDMGFAFRTKLMAEPMAQQGYASLLLIIPYYGRRKPHAQIKHYASTVADYLTCCFGSFVEAAKLTQYCRTQFSQVPVGLTGMSLGGAMACMASGLDHGDLVLLACVGSASPRVMVNALAKDANCSLEAARDRLAQVLGDFVLPIESETLAECMKAESTTSKFQWVPGGHVTAMLNASTNFVPALDELFGRLEPQSTVIASSPA</sequence>
<protein>
    <submittedName>
        <fullName evidence="1">Uncharacterized protein</fullName>
    </submittedName>
</protein>
<dbReference type="InterPro" id="IPR019149">
    <property type="entry name" value="ABHD18"/>
</dbReference>
<dbReference type="AlphaFoldDB" id="A9V315"/>